<feature type="chain" id="PRO_5017461595" evidence="1">
    <location>
        <begin position="24"/>
        <end position="705"/>
    </location>
</feature>
<dbReference type="Proteomes" id="UP000276295">
    <property type="component" value="Unassembled WGS sequence"/>
</dbReference>
<comment type="caution">
    <text evidence="2">The sequence shown here is derived from an EMBL/GenBank/DDBJ whole genome shotgun (WGS) entry which is preliminary data.</text>
</comment>
<dbReference type="InterPro" id="IPR010344">
    <property type="entry name" value="YbjH"/>
</dbReference>
<dbReference type="EMBL" id="QZWH01000011">
    <property type="protein sequence ID" value="RJT25991.1"/>
    <property type="molecule type" value="Genomic_DNA"/>
</dbReference>
<dbReference type="OrthoDB" id="19542at2"/>
<dbReference type="AlphaFoldDB" id="A0A3A5K0R6"/>
<dbReference type="RefSeq" id="WP_120064095.1">
    <property type="nucleotide sequence ID" value="NZ_QZWH01000011.1"/>
</dbReference>
<feature type="signal peptide" evidence="1">
    <location>
        <begin position="1"/>
        <end position="23"/>
    </location>
</feature>
<keyword evidence="1" id="KW-0732">Signal</keyword>
<organism evidence="2 3">
    <name type="scientific">Buttiauxella izardii</name>
    <dbReference type="NCBI Taxonomy" id="82991"/>
    <lineage>
        <taxon>Bacteria</taxon>
        <taxon>Pseudomonadati</taxon>
        <taxon>Pseudomonadota</taxon>
        <taxon>Gammaproteobacteria</taxon>
        <taxon>Enterobacterales</taxon>
        <taxon>Enterobacteriaceae</taxon>
        <taxon>Buttiauxella</taxon>
    </lineage>
</organism>
<protein>
    <submittedName>
        <fullName evidence="2">YjbH domain-containing protein</fullName>
    </submittedName>
</protein>
<reference evidence="2 3" key="1">
    <citation type="submission" date="2018-09" db="EMBL/GenBank/DDBJ databases">
        <title>Draft genome sequence of Buttiauxella izardii CCUG 35510T.</title>
        <authorList>
            <person name="Salva-Serra F."/>
            <person name="Marathe N."/>
            <person name="Moore E."/>
            <person name="Stadler-Svensson L."/>
            <person name="Engstrom-Jakobsson H."/>
        </authorList>
    </citation>
    <scope>NUCLEOTIDE SEQUENCE [LARGE SCALE GENOMIC DNA]</scope>
    <source>
        <strain evidence="2 3">CCUG 35510</strain>
    </source>
</reference>
<name>A0A3A5K0R6_9ENTR</name>
<evidence type="ECO:0000313" key="3">
    <source>
        <dbReference type="Proteomes" id="UP000276295"/>
    </source>
</evidence>
<gene>
    <name evidence="2" type="ORF">D6029_07135</name>
</gene>
<dbReference type="Pfam" id="PF06082">
    <property type="entry name" value="YjbH"/>
    <property type="match status" value="1"/>
</dbReference>
<proteinExistence type="predicted"/>
<accession>A0A3A5K0R6</accession>
<evidence type="ECO:0000313" key="2">
    <source>
        <dbReference type="EMBL" id="RJT25991.1"/>
    </source>
</evidence>
<evidence type="ECO:0000256" key="1">
    <source>
        <dbReference type="SAM" id="SignalP"/>
    </source>
</evidence>
<sequence>MKLTTLSSMIALSLGGFSAAAHADWGTPLYTPYVTPSQSDFGGVGLLQTTTARMAPSGEFSVNYRDNDQYRFWSLSLQLMPWLETTIRYTDVRTKRYGAEDFSGDQTYKDKAIDLKARLWEETRWTPDISLGFRDIGGTGLFDSEYLVATKAAGPFDFTLGMGWGYVANSGNITNPFCKASDRFCERDEGYSGSGGKVDSERFFHGPAALFGGVEYQTPWQPLRFKVEYDANNYRDDRAGRLVQSTPINVGMLYRLGDWGDLNLGYERGNTLTFGVTLNTNFESLRSPAQKPLKPAYAPSTQPADLDPQVANAQLAALRDNAGLSSPAIEREGDTVYVSGEQTDYRDRVEGVERANRIMMNNLPEGTRQIVVTEKNERLPLISHRSDVESLDNAFSGVPLGAPQPANIDVHQEPQLPAQVQAGYADKKSAFSFDWSPILNQSFGGPESFYMYQIALSGSVDYQLTDNWRVGGVAWLNLYNNYDKFNFTAPPPDSHIPQVRTHIREYVDSSDLYLNNLQLTRIGALGDGWYMQNYGGYLEMMFAGVGSEVIYRPLDSQWAVGADVNWVKQRDWNDPMRMADYSVTTGNLTGYWQPSFADEFLVKVSVGRYLAGDKGGTFDVSRRFASGITAGAYATLTNVSSHDYGEGSFTKGFYISIPLDLLSSRPTNTQAGFNWVPLTRDGGQPLQKRYSLYDITDARGAQPAY</sequence>
<keyword evidence="3" id="KW-1185">Reference proteome</keyword>